<evidence type="ECO:0000256" key="1">
    <source>
        <dbReference type="SAM" id="MobiDB-lite"/>
    </source>
</evidence>
<evidence type="ECO:0000313" key="2">
    <source>
        <dbReference type="EMBL" id="EYC30354.1"/>
    </source>
</evidence>
<dbReference type="AlphaFoldDB" id="A0A016VRZ2"/>
<reference evidence="3" key="1">
    <citation type="journal article" date="2015" name="Nat. Genet.">
        <title>The genome and transcriptome of the zoonotic hookworm Ancylostoma ceylanicum identify infection-specific gene families.</title>
        <authorList>
            <person name="Schwarz E.M."/>
            <person name="Hu Y."/>
            <person name="Antoshechkin I."/>
            <person name="Miller M.M."/>
            <person name="Sternberg P.W."/>
            <person name="Aroian R.V."/>
        </authorList>
    </citation>
    <scope>NUCLEOTIDE SEQUENCE</scope>
    <source>
        <strain evidence="3">HY135</strain>
    </source>
</reference>
<accession>A0A016VRZ2</accession>
<organism evidence="2 3">
    <name type="scientific">Ancylostoma ceylanicum</name>
    <dbReference type="NCBI Taxonomy" id="53326"/>
    <lineage>
        <taxon>Eukaryota</taxon>
        <taxon>Metazoa</taxon>
        <taxon>Ecdysozoa</taxon>
        <taxon>Nematoda</taxon>
        <taxon>Chromadorea</taxon>
        <taxon>Rhabditida</taxon>
        <taxon>Rhabditina</taxon>
        <taxon>Rhabditomorpha</taxon>
        <taxon>Strongyloidea</taxon>
        <taxon>Ancylostomatidae</taxon>
        <taxon>Ancylostomatinae</taxon>
        <taxon>Ancylostoma</taxon>
    </lineage>
</organism>
<sequence length="66" mass="7304">MIMRGISMGGIHWSCHPKEMLKMHAELRSAADNKRLQAGHSAGTQESSVPRARLHTAEKPSQQNVI</sequence>
<proteinExistence type="predicted"/>
<protein>
    <submittedName>
        <fullName evidence="2">Uncharacterized protein</fullName>
    </submittedName>
</protein>
<dbReference type="Proteomes" id="UP000024635">
    <property type="component" value="Unassembled WGS sequence"/>
</dbReference>
<dbReference type="EMBL" id="JARK01001341">
    <property type="protein sequence ID" value="EYC30354.1"/>
    <property type="molecule type" value="Genomic_DNA"/>
</dbReference>
<name>A0A016VRZ2_9BILA</name>
<gene>
    <name evidence="2" type="primary">Acey_s0005.g2601</name>
    <name evidence="2" type="ORF">Y032_0005g2601</name>
</gene>
<keyword evidence="3" id="KW-1185">Reference proteome</keyword>
<comment type="caution">
    <text evidence="2">The sequence shown here is derived from an EMBL/GenBank/DDBJ whole genome shotgun (WGS) entry which is preliminary data.</text>
</comment>
<feature type="region of interest" description="Disordered" evidence="1">
    <location>
        <begin position="31"/>
        <end position="66"/>
    </location>
</feature>
<evidence type="ECO:0000313" key="3">
    <source>
        <dbReference type="Proteomes" id="UP000024635"/>
    </source>
</evidence>